<accession>A0ACA9MJH3</accession>
<reference evidence="1" key="1">
    <citation type="submission" date="2021-06" db="EMBL/GenBank/DDBJ databases">
        <authorList>
            <person name="Kallberg Y."/>
            <person name="Tangrot J."/>
            <person name="Rosling A."/>
        </authorList>
    </citation>
    <scope>NUCLEOTIDE SEQUENCE</scope>
    <source>
        <strain evidence="1">CL356</strain>
    </source>
</reference>
<dbReference type="EMBL" id="CAJVPT010012418">
    <property type="protein sequence ID" value="CAG8587443.1"/>
    <property type="molecule type" value="Genomic_DNA"/>
</dbReference>
<organism evidence="1 2">
    <name type="scientific">Acaulospora colombiana</name>
    <dbReference type="NCBI Taxonomy" id="27376"/>
    <lineage>
        <taxon>Eukaryota</taxon>
        <taxon>Fungi</taxon>
        <taxon>Fungi incertae sedis</taxon>
        <taxon>Mucoromycota</taxon>
        <taxon>Glomeromycotina</taxon>
        <taxon>Glomeromycetes</taxon>
        <taxon>Diversisporales</taxon>
        <taxon>Acaulosporaceae</taxon>
        <taxon>Acaulospora</taxon>
    </lineage>
</organism>
<sequence length="192" mass="21707">MEQSSSNPTKTIDMSASTEDTRDPPPKQMLPIKPPFPPTISVDDLVTSRPNGDKPSKASNAFMIYRKAYVKELHSRGINLQMTQISPIVSESWKKESESVKEEYKRLAEAAKKRYKEIWPAKQKRRHRKKQLPPIPPSLFLEDASKLYSSQPQFSSGSTWEVPSSSWQPSSNLSYVNLSNSIQSNNSAYTST</sequence>
<name>A0ACA9MJH3_9GLOM</name>
<gene>
    <name evidence="1" type="ORF">ACOLOM_LOCUS6200</name>
</gene>
<evidence type="ECO:0000313" key="2">
    <source>
        <dbReference type="Proteomes" id="UP000789525"/>
    </source>
</evidence>
<keyword evidence="2" id="KW-1185">Reference proteome</keyword>
<proteinExistence type="predicted"/>
<evidence type="ECO:0000313" key="1">
    <source>
        <dbReference type="EMBL" id="CAG8587443.1"/>
    </source>
</evidence>
<dbReference type="Proteomes" id="UP000789525">
    <property type="component" value="Unassembled WGS sequence"/>
</dbReference>
<protein>
    <submittedName>
        <fullName evidence="1">602_t:CDS:1</fullName>
    </submittedName>
</protein>
<comment type="caution">
    <text evidence="1">The sequence shown here is derived from an EMBL/GenBank/DDBJ whole genome shotgun (WGS) entry which is preliminary data.</text>
</comment>